<dbReference type="InterPro" id="IPR015661">
    <property type="entry name" value="Bub1/Mad3"/>
</dbReference>
<keyword evidence="4" id="KW-0995">Kinetochore</keyword>
<dbReference type="PROSITE" id="PS00107">
    <property type="entry name" value="PROTEIN_KINASE_ATP"/>
    <property type="match status" value="1"/>
</dbReference>
<dbReference type="Pfam" id="PF00069">
    <property type="entry name" value="Pkinase"/>
    <property type="match status" value="1"/>
</dbReference>
<dbReference type="GO" id="GO:0051754">
    <property type="term" value="P:meiotic sister chromatid cohesion, centromeric"/>
    <property type="evidence" value="ECO:0007669"/>
    <property type="project" value="TreeGrafter"/>
</dbReference>
<dbReference type="Proteomes" id="UP000887569">
    <property type="component" value="Unplaced"/>
</dbReference>
<dbReference type="Gene3D" id="1.25.40.430">
    <property type="match status" value="1"/>
</dbReference>
<evidence type="ECO:0000313" key="12">
    <source>
        <dbReference type="WBParaSite" id="PgR006_g165_t03"/>
    </source>
</evidence>
<dbReference type="GO" id="GO:0005524">
    <property type="term" value="F:ATP binding"/>
    <property type="evidence" value="ECO:0007669"/>
    <property type="project" value="UniProtKB-UniRule"/>
</dbReference>
<evidence type="ECO:0000259" key="9">
    <source>
        <dbReference type="PROSITE" id="PS50011"/>
    </source>
</evidence>
<proteinExistence type="predicted"/>
<dbReference type="GO" id="GO:0000776">
    <property type="term" value="C:kinetochore"/>
    <property type="evidence" value="ECO:0007669"/>
    <property type="project" value="UniProtKB-KW"/>
</dbReference>
<dbReference type="InterPro" id="IPR011009">
    <property type="entry name" value="Kinase-like_dom_sf"/>
</dbReference>
<evidence type="ECO:0000256" key="8">
    <source>
        <dbReference type="SAM" id="MobiDB-lite"/>
    </source>
</evidence>
<dbReference type="PANTHER" id="PTHR14030">
    <property type="entry name" value="MITOTIC CHECKPOINT SERINE/THREONINE-PROTEIN KINASE BUB1"/>
    <property type="match status" value="1"/>
</dbReference>
<dbReference type="AlphaFoldDB" id="A0A915AF59"/>
<dbReference type="PROSITE" id="PS51489">
    <property type="entry name" value="BUB1_N"/>
    <property type="match status" value="1"/>
</dbReference>
<dbReference type="GO" id="GO:0004672">
    <property type="term" value="F:protein kinase activity"/>
    <property type="evidence" value="ECO:0007669"/>
    <property type="project" value="InterPro"/>
</dbReference>
<keyword evidence="5 7" id="KW-0067">ATP-binding</keyword>
<evidence type="ECO:0000256" key="2">
    <source>
        <dbReference type="ARBA" id="ARBA00022454"/>
    </source>
</evidence>
<dbReference type="InterPro" id="IPR013212">
    <property type="entry name" value="Mad3/Bub1_I"/>
</dbReference>
<dbReference type="PROSITE" id="PS00108">
    <property type="entry name" value="PROTEIN_KINASE_ST"/>
    <property type="match status" value="1"/>
</dbReference>
<feature type="region of interest" description="Disordered" evidence="8">
    <location>
        <begin position="428"/>
        <end position="454"/>
    </location>
</feature>
<dbReference type="WBParaSite" id="PgR006_g165_t03">
    <property type="protein sequence ID" value="PgR006_g165_t03"/>
    <property type="gene ID" value="PgR006_g165"/>
</dbReference>
<keyword evidence="11" id="KW-1185">Reference proteome</keyword>
<keyword evidence="6" id="KW-0137">Centromere</keyword>
<reference evidence="12" key="1">
    <citation type="submission" date="2022-11" db="UniProtKB">
        <authorList>
            <consortium name="WormBaseParasite"/>
        </authorList>
    </citation>
    <scope>IDENTIFICATION</scope>
</reference>
<feature type="region of interest" description="Disordered" evidence="8">
    <location>
        <begin position="338"/>
        <end position="363"/>
    </location>
</feature>
<evidence type="ECO:0000256" key="1">
    <source>
        <dbReference type="ARBA" id="ARBA00004629"/>
    </source>
</evidence>
<dbReference type="GO" id="GO:0032991">
    <property type="term" value="C:protein-containing complex"/>
    <property type="evidence" value="ECO:0007669"/>
    <property type="project" value="UniProtKB-ARBA"/>
</dbReference>
<evidence type="ECO:0000256" key="5">
    <source>
        <dbReference type="ARBA" id="ARBA00022840"/>
    </source>
</evidence>
<evidence type="ECO:0000259" key="10">
    <source>
        <dbReference type="PROSITE" id="PS51489"/>
    </source>
</evidence>
<dbReference type="GO" id="GO:0005634">
    <property type="term" value="C:nucleus"/>
    <property type="evidence" value="ECO:0007669"/>
    <property type="project" value="TreeGrafter"/>
</dbReference>
<dbReference type="InterPro" id="IPR017441">
    <property type="entry name" value="Protein_kinase_ATP_BS"/>
</dbReference>
<feature type="compositionally biased region" description="Basic and acidic residues" evidence="8">
    <location>
        <begin position="434"/>
        <end position="452"/>
    </location>
</feature>
<evidence type="ECO:0000256" key="6">
    <source>
        <dbReference type="ARBA" id="ARBA00023328"/>
    </source>
</evidence>
<organism evidence="11 12">
    <name type="scientific">Parascaris univalens</name>
    <name type="common">Nematode worm</name>
    <dbReference type="NCBI Taxonomy" id="6257"/>
    <lineage>
        <taxon>Eukaryota</taxon>
        <taxon>Metazoa</taxon>
        <taxon>Ecdysozoa</taxon>
        <taxon>Nematoda</taxon>
        <taxon>Chromadorea</taxon>
        <taxon>Rhabditida</taxon>
        <taxon>Spirurina</taxon>
        <taxon>Ascaridomorpha</taxon>
        <taxon>Ascaridoidea</taxon>
        <taxon>Ascarididae</taxon>
        <taxon>Parascaris</taxon>
    </lineage>
</organism>
<keyword evidence="3 7" id="KW-0547">Nucleotide-binding</keyword>
<dbReference type="GO" id="GO:0007094">
    <property type="term" value="P:mitotic spindle assembly checkpoint signaling"/>
    <property type="evidence" value="ECO:0007669"/>
    <property type="project" value="InterPro"/>
</dbReference>
<dbReference type="PANTHER" id="PTHR14030:SF4">
    <property type="entry name" value="BUB1 KINASE, ISOFORM A-RELATED"/>
    <property type="match status" value="1"/>
</dbReference>
<evidence type="ECO:0000256" key="7">
    <source>
        <dbReference type="PROSITE-ProRule" id="PRU10141"/>
    </source>
</evidence>
<dbReference type="SMART" id="SM00220">
    <property type="entry name" value="S_TKc"/>
    <property type="match status" value="1"/>
</dbReference>
<feature type="domain" description="Protein kinase" evidence="9">
    <location>
        <begin position="759"/>
        <end position="1053"/>
    </location>
</feature>
<keyword evidence="2" id="KW-0158">Chromosome</keyword>
<sequence length="1053" mass="118183">MSFISSLPSFVKTWPEKKQLDYVVNQLKWMEGHCEDEDGHRYLRRAAVEALNRYGQPNCSLYNDEQMLYVVLLIGKMSRSLGLKGVLQQVYERGQFHELAEFYVQWAKVYAEEKERSRFDEIKRMAIEANARPSSRIDEAFRAMVHEHFEAEEFEQTVDLFAFRNQAMQEDRLFGLDQRNAAAAIPSQMPSSSRTESQAPTSYIPAINPSAANAKHISMKPAIASGTSSVLLIADEEISPEERAAALLGYPYRSELDVNNRPLSVISEEKAGCGDDMTMETSAGCGDNMTVETSYMHMRKENQHSELLPSPIEFSSIVTPAKSTAAVEVAPRSASARRPLASVPVPQPPTPPYKTKEDFPTSSPIELGGTSFTEKFYTKAMQEFSNTLPLHAPRAVTLENETTVLNETEDLQTVAPKSVAPTFDVYKENQSFNAKKDRPTNSAEDGKGEPRSVQKAQFETFKDENNLDPQIMEVHQSQLKSAIGVMNEGDKKSFPEDALHRDEEMPVSVEKEAAATVGEDLFKKPERLPLHTRKSVGFGVSAASVFAQAHFQQRKSFFDIKQVGTQHNVDFRTTAEFPDGVDEETVAGLFKNKKGGPLTSTPANPLAPGIQDPIDGGFMLSSATTANAADVIMPIHGSDATTTASSAFQRHLGLVPQSLSVPPPPSIFPKIPQKGGNLAPIIERGIREMGINDEKNDLDQPTGRGLKSAIESEVNPWDKNVQNAIMADRRLTPTYMHDLSERIQRFEPGVNVVLGGERFELQALIGEGGFAKVYKSLSEDGKTYAIKYEVPSCRWEVYMCEQLRLRLPRTMLPTVMTIRDAYIYANASAIVYQYHPHGSLLDMINGITKERKTCSGLLVVYLSWQMARILKAVHEKKLIHGDVKPDNFMISGCLHENTPLDEIMQSDSYVLKLIDWGRGIDMAALRNRTFKGRAGTDTFDCMEMLDGRPWTYQTDFFGFISTIHVLIFGKYMETHKNERTGRYGMTSVLKRRWQQRDVLQDIFDMCLNIPDCDSLPQWSTIIEGLAQNIRYTISTDRMQWKNATREFNVGIRR</sequence>
<accession>A0A915AF59</accession>
<name>A0A915AF59_PARUN</name>
<evidence type="ECO:0000256" key="4">
    <source>
        <dbReference type="ARBA" id="ARBA00022838"/>
    </source>
</evidence>
<dbReference type="InterPro" id="IPR000719">
    <property type="entry name" value="Prot_kinase_dom"/>
</dbReference>
<dbReference type="PROSITE" id="PS50011">
    <property type="entry name" value="PROTEIN_KINASE_DOM"/>
    <property type="match status" value="1"/>
</dbReference>
<feature type="binding site" evidence="7">
    <location>
        <position position="787"/>
    </location>
    <ligand>
        <name>ATP</name>
        <dbReference type="ChEBI" id="CHEBI:30616"/>
    </ligand>
</feature>
<dbReference type="InterPro" id="IPR008271">
    <property type="entry name" value="Ser/Thr_kinase_AS"/>
</dbReference>
<dbReference type="SUPFAM" id="SSF56112">
    <property type="entry name" value="Protein kinase-like (PK-like)"/>
    <property type="match status" value="1"/>
</dbReference>
<evidence type="ECO:0000256" key="3">
    <source>
        <dbReference type="ARBA" id="ARBA00022741"/>
    </source>
</evidence>
<dbReference type="Gene3D" id="1.10.510.10">
    <property type="entry name" value="Transferase(Phosphotransferase) domain 1"/>
    <property type="match status" value="1"/>
</dbReference>
<evidence type="ECO:0000313" key="11">
    <source>
        <dbReference type="Proteomes" id="UP000887569"/>
    </source>
</evidence>
<protein>
    <submittedName>
        <fullName evidence="12">Protein kinase domain-containing protein</fullName>
    </submittedName>
</protein>
<comment type="subcellular location">
    <subcellularLocation>
        <location evidence="1">Chromosome</location>
        <location evidence="1">Centromere</location>
        <location evidence="1">Kinetochore</location>
    </subcellularLocation>
</comment>
<feature type="domain" description="BUB1 N-terminal" evidence="10">
    <location>
        <begin position="3"/>
        <end position="178"/>
    </location>
</feature>